<evidence type="ECO:0000313" key="2">
    <source>
        <dbReference type="Proteomes" id="UP000525078"/>
    </source>
</evidence>
<gene>
    <name evidence="1" type="ORF">F8388_014925</name>
</gene>
<reference evidence="1 2" key="1">
    <citation type="journal article" date="2020" name="bioRxiv">
        <title>Sequence and annotation of 42 cannabis genomes reveals extensive copy number variation in cannabinoid synthesis and pathogen resistance genes.</title>
        <authorList>
            <person name="Mckernan K.J."/>
            <person name="Helbert Y."/>
            <person name="Kane L.T."/>
            <person name="Ebling H."/>
            <person name="Zhang L."/>
            <person name="Liu B."/>
            <person name="Eaton Z."/>
            <person name="Mclaughlin S."/>
            <person name="Kingan S."/>
            <person name="Baybayan P."/>
            <person name="Concepcion G."/>
            <person name="Jordan M."/>
            <person name="Riva A."/>
            <person name="Barbazuk W."/>
            <person name="Harkins T."/>
        </authorList>
    </citation>
    <scope>NUCLEOTIDE SEQUENCE [LARGE SCALE GENOMIC DNA]</scope>
    <source>
        <strain evidence="2">cv. Jamaican Lion 4</strain>
        <tissue evidence="1">Leaf</tissue>
    </source>
</reference>
<name>A0A7J6F679_CANSA</name>
<protein>
    <submittedName>
        <fullName evidence="1">Uncharacterized protein</fullName>
    </submittedName>
</protein>
<comment type="caution">
    <text evidence="1">The sequence shown here is derived from an EMBL/GenBank/DDBJ whole genome shotgun (WGS) entry which is preliminary data.</text>
</comment>
<accession>A0A7J6F679</accession>
<dbReference type="AlphaFoldDB" id="A0A7J6F679"/>
<dbReference type="EMBL" id="JAATIP010000153">
    <property type="protein sequence ID" value="KAF4366207.1"/>
    <property type="molecule type" value="Genomic_DNA"/>
</dbReference>
<dbReference type="Proteomes" id="UP000525078">
    <property type="component" value="Unassembled WGS sequence"/>
</dbReference>
<organism evidence="1 2">
    <name type="scientific">Cannabis sativa</name>
    <name type="common">Hemp</name>
    <name type="synonym">Marijuana</name>
    <dbReference type="NCBI Taxonomy" id="3483"/>
    <lineage>
        <taxon>Eukaryota</taxon>
        <taxon>Viridiplantae</taxon>
        <taxon>Streptophyta</taxon>
        <taxon>Embryophyta</taxon>
        <taxon>Tracheophyta</taxon>
        <taxon>Spermatophyta</taxon>
        <taxon>Magnoliopsida</taxon>
        <taxon>eudicotyledons</taxon>
        <taxon>Gunneridae</taxon>
        <taxon>Pentapetalae</taxon>
        <taxon>rosids</taxon>
        <taxon>fabids</taxon>
        <taxon>Rosales</taxon>
        <taxon>Cannabaceae</taxon>
        <taxon>Cannabis</taxon>
    </lineage>
</organism>
<evidence type="ECO:0000313" key="1">
    <source>
        <dbReference type="EMBL" id="KAF4366207.1"/>
    </source>
</evidence>
<sequence length="81" mass="8862">MRSLPCTNSNQFMLKPSSFLQVLKNEDKHRQYDEANLRSEAWGGYALRLLLCKDSGLSLGSAPGLGPGLGPGFGSRSRYQS</sequence>
<proteinExistence type="predicted"/>